<dbReference type="Proteomes" id="UP000017246">
    <property type="component" value="Unassembled WGS sequence"/>
</dbReference>
<dbReference type="AlphaFoldDB" id="A0A068Y8G9"/>
<proteinExistence type="predicted"/>
<reference evidence="1" key="2">
    <citation type="submission" date="2015-11" db="EMBL/GenBank/DDBJ databases">
        <authorList>
            <person name="Zhang Y."/>
            <person name="Guo Z."/>
        </authorList>
    </citation>
    <scope>NUCLEOTIDE SEQUENCE</scope>
</reference>
<accession>A0A068Y8G9</accession>
<dbReference type="EMBL" id="LN902845">
    <property type="protein sequence ID" value="CUT98979.1"/>
    <property type="molecule type" value="Genomic_DNA"/>
</dbReference>
<organism evidence="1 2">
    <name type="scientific">Echinococcus multilocularis</name>
    <name type="common">Fox tapeworm</name>
    <dbReference type="NCBI Taxonomy" id="6211"/>
    <lineage>
        <taxon>Eukaryota</taxon>
        <taxon>Metazoa</taxon>
        <taxon>Spiralia</taxon>
        <taxon>Lophotrochozoa</taxon>
        <taxon>Platyhelminthes</taxon>
        <taxon>Cestoda</taxon>
        <taxon>Eucestoda</taxon>
        <taxon>Cyclophyllidea</taxon>
        <taxon>Taeniidae</taxon>
        <taxon>Echinococcus</taxon>
    </lineage>
</organism>
<keyword evidence="2" id="KW-1185">Reference proteome</keyword>
<name>A0A068Y8G9_ECHMU</name>
<dbReference type="OrthoDB" id="6285786at2759"/>
<dbReference type="OMA" id="KTFEWCK"/>
<evidence type="ECO:0000313" key="2">
    <source>
        <dbReference type="Proteomes" id="UP000017246"/>
    </source>
</evidence>
<evidence type="ECO:0000313" key="1">
    <source>
        <dbReference type="EMBL" id="CUT98979.1"/>
    </source>
</evidence>
<protein>
    <submittedName>
        <fullName evidence="1">Uncharacterized protein</fullName>
    </submittedName>
</protein>
<reference evidence="1" key="1">
    <citation type="journal article" date="2013" name="Nature">
        <title>The genomes of four tapeworm species reveal adaptations to parasitism.</title>
        <authorList>
            <person name="Tsai I.J."/>
            <person name="Zarowiecki M."/>
            <person name="Holroyd N."/>
            <person name="Garciarrubio A."/>
            <person name="Sanchez-Flores A."/>
            <person name="Brooks K.L."/>
            <person name="Tracey A."/>
            <person name="Bobes R.J."/>
            <person name="Fragoso G."/>
            <person name="Sciutto E."/>
            <person name="Aslett M."/>
            <person name="Beasley H."/>
            <person name="Bennett H.M."/>
            <person name="Cai J."/>
            <person name="Camicia F."/>
            <person name="Clark R."/>
            <person name="Cucher M."/>
            <person name="De Silva N."/>
            <person name="Day T.A."/>
            <person name="Deplazes P."/>
            <person name="Estrada K."/>
            <person name="Fernandez C."/>
            <person name="Holland P.W."/>
            <person name="Hou J."/>
            <person name="Hu S."/>
            <person name="Huckvale T."/>
            <person name="Hung S.S."/>
            <person name="Kamenetzky L."/>
            <person name="Keane J.A."/>
            <person name="Kiss F."/>
            <person name="Koziol U."/>
            <person name="Lambert O."/>
            <person name="Liu K."/>
            <person name="Luo X."/>
            <person name="Luo Y."/>
            <person name="Macchiaroli N."/>
            <person name="Nichol S."/>
            <person name="Paps J."/>
            <person name="Parkinson J."/>
            <person name="Pouchkina-Stantcheva N."/>
            <person name="Riddiford N."/>
            <person name="Rosenzvit M."/>
            <person name="Salinas G."/>
            <person name="Wasmuth J.D."/>
            <person name="Zamanian M."/>
            <person name="Zheng Y."/>
            <person name="Cai X."/>
            <person name="Soberon X."/>
            <person name="Olson P.D."/>
            <person name="Laclette J.P."/>
            <person name="Brehm K."/>
            <person name="Berriman M."/>
            <person name="Garciarrubio A."/>
            <person name="Bobes R.J."/>
            <person name="Fragoso G."/>
            <person name="Sanchez-Flores A."/>
            <person name="Estrada K."/>
            <person name="Cevallos M.A."/>
            <person name="Morett E."/>
            <person name="Gonzalez V."/>
            <person name="Portillo T."/>
            <person name="Ochoa-Leyva A."/>
            <person name="Jose M.V."/>
            <person name="Sciutto E."/>
            <person name="Landa A."/>
            <person name="Jimenez L."/>
            <person name="Valdes V."/>
            <person name="Carrero J.C."/>
            <person name="Larralde C."/>
            <person name="Morales-Montor J."/>
            <person name="Limon-Lason J."/>
            <person name="Soberon X."/>
            <person name="Laclette J.P."/>
        </authorList>
    </citation>
    <scope>NUCLEOTIDE SEQUENCE [LARGE SCALE GENOMIC DNA]</scope>
</reference>
<sequence>MAGHSSGACREQRVLMKCLVKESIKPADIYRRLQAQLGAKALICSKTFEWCKCFKGGRISVSDDLGRGDSQSIVTIPVNIQLWGCKRDSPFCRDGEYHHSGTITISKSWCMMGTKTDEGKQIGSDELTNHSATKTMMVGDSSGNVYVYAMKNFPEAGSANEEAEKLNSILLSCLSSQVPT</sequence>